<dbReference type="GO" id="GO:0004673">
    <property type="term" value="F:protein histidine kinase activity"/>
    <property type="evidence" value="ECO:0007669"/>
    <property type="project" value="UniProtKB-EC"/>
</dbReference>
<feature type="transmembrane region" description="Helical" evidence="9">
    <location>
        <begin position="117"/>
        <end position="142"/>
    </location>
</feature>
<name>A0A433XVK3_9BACL</name>
<dbReference type="SUPFAM" id="SSF55874">
    <property type="entry name" value="ATPase domain of HSP90 chaperone/DNA topoisomerase II/histidine kinase"/>
    <property type="match status" value="1"/>
</dbReference>
<evidence type="ECO:0000259" key="10">
    <source>
        <dbReference type="PROSITE" id="PS50109"/>
    </source>
</evidence>
<dbReference type="AlphaFoldDB" id="A0A433XVK3"/>
<dbReference type="GO" id="GO:0005524">
    <property type="term" value="F:ATP binding"/>
    <property type="evidence" value="ECO:0007669"/>
    <property type="project" value="UniProtKB-KW"/>
</dbReference>
<dbReference type="PROSITE" id="PS50109">
    <property type="entry name" value="HIS_KIN"/>
    <property type="match status" value="1"/>
</dbReference>
<dbReference type="SMART" id="SM00387">
    <property type="entry name" value="HATPase_c"/>
    <property type="match status" value="1"/>
</dbReference>
<dbReference type="InterPro" id="IPR036890">
    <property type="entry name" value="HATPase_C_sf"/>
</dbReference>
<feature type="transmembrane region" description="Helical" evidence="9">
    <location>
        <begin position="162"/>
        <end position="187"/>
    </location>
</feature>
<keyword evidence="3" id="KW-0597">Phosphoprotein</keyword>
<feature type="transmembrane region" description="Helical" evidence="9">
    <location>
        <begin position="29"/>
        <end position="51"/>
    </location>
</feature>
<dbReference type="PANTHER" id="PTHR43065:SF10">
    <property type="entry name" value="PEROXIDE STRESS-ACTIVATED HISTIDINE KINASE MAK3"/>
    <property type="match status" value="1"/>
</dbReference>
<dbReference type="EMBL" id="RZNY01000060">
    <property type="protein sequence ID" value="RUT38423.1"/>
    <property type="molecule type" value="Genomic_DNA"/>
</dbReference>
<dbReference type="InterPro" id="IPR005467">
    <property type="entry name" value="His_kinase_dom"/>
</dbReference>
<reference evidence="11 12" key="1">
    <citation type="submission" date="2018-12" db="EMBL/GenBank/DDBJ databases">
        <authorList>
            <person name="Sun L."/>
            <person name="Chen Z."/>
        </authorList>
    </citation>
    <scope>NUCLEOTIDE SEQUENCE [LARGE SCALE GENOMIC DNA]</scope>
    <source>
        <strain evidence="11 12">DSM 15890</strain>
    </source>
</reference>
<evidence type="ECO:0000256" key="7">
    <source>
        <dbReference type="ARBA" id="ARBA00022840"/>
    </source>
</evidence>
<comment type="caution">
    <text evidence="11">The sequence shown here is derived from an EMBL/GenBank/DDBJ whole genome shotgun (WGS) entry which is preliminary data.</text>
</comment>
<dbReference type="GO" id="GO:0000160">
    <property type="term" value="P:phosphorelay signal transduction system"/>
    <property type="evidence" value="ECO:0007669"/>
    <property type="project" value="UniProtKB-KW"/>
</dbReference>
<keyword evidence="8" id="KW-0902">Two-component regulatory system</keyword>
<evidence type="ECO:0000256" key="4">
    <source>
        <dbReference type="ARBA" id="ARBA00022679"/>
    </source>
</evidence>
<keyword evidence="5" id="KW-0547">Nucleotide-binding</keyword>
<dbReference type="PANTHER" id="PTHR43065">
    <property type="entry name" value="SENSOR HISTIDINE KINASE"/>
    <property type="match status" value="1"/>
</dbReference>
<feature type="domain" description="Histidine kinase" evidence="10">
    <location>
        <begin position="296"/>
        <end position="507"/>
    </location>
</feature>
<evidence type="ECO:0000256" key="9">
    <source>
        <dbReference type="SAM" id="Phobius"/>
    </source>
</evidence>
<gene>
    <name evidence="11" type="ORF">EJP82_27320</name>
</gene>
<feature type="transmembrane region" description="Helical" evidence="9">
    <location>
        <begin position="199"/>
        <end position="216"/>
    </location>
</feature>
<protein>
    <recommendedName>
        <fullName evidence="2">histidine kinase</fullName>
        <ecNumber evidence="2">2.7.13.3</ecNumber>
    </recommendedName>
</protein>
<keyword evidence="6 11" id="KW-0418">Kinase</keyword>
<keyword evidence="4" id="KW-0808">Transferase</keyword>
<feature type="transmembrane region" description="Helical" evidence="9">
    <location>
        <begin position="85"/>
        <end position="110"/>
    </location>
</feature>
<feature type="transmembrane region" description="Helical" evidence="9">
    <location>
        <begin position="247"/>
        <end position="267"/>
    </location>
</feature>
<keyword evidence="9" id="KW-1133">Transmembrane helix</keyword>
<dbReference type="Gene3D" id="3.30.565.10">
    <property type="entry name" value="Histidine kinase-like ATPase, C-terminal domain"/>
    <property type="match status" value="1"/>
</dbReference>
<keyword evidence="7" id="KW-0067">ATP-binding</keyword>
<sequence>MASMFIFLVFILFVAVSTFFLIQKKYTKATLFMLLMGFSYLIVVSCIIIYMSKDGYYYYSLKDFFGINQSLQNQLMFLPVSRITLIRLMNLFTVVFLYAGLCSAIFFAFQVQFKRRLFLLAALAVPCIIQVILYDPSFYTYLYFNLYPDYVSSQSFISAYEALHSITFVLNTLYIVAGSVLLIYALYDAPKVRQIRSNIFMILISYISVQVTYYYINYWAPDILINVSKAARFIRFKPISLVGNPSIYILLPYIVGFCLLVSLYSIYKYTRIQNSIKNQESVISKNIDSALLTSRVFSHYMKNELLAIMAQTEFLESMCEKSPEVVEEIRVIEQRCRKVYDRLDAVHQKTLKSKIELEPVVLNELLDKLLREMQLELKHTQTKYTPPNRQLVIMADPYYFSQAIENLISNAVDALEFVPEKSRLLTIEIIVKNKWVELVITDNGAGIAEEDVKHIFQPFYSSKPTATNWGMGLSICLTIISTHGGKINAESKLGEGSSFHIIMPLLSTANN</sequence>
<organism evidence="11 12">
    <name type="scientific">Paenibacillus anaericanus</name>
    <dbReference type="NCBI Taxonomy" id="170367"/>
    <lineage>
        <taxon>Bacteria</taxon>
        <taxon>Bacillati</taxon>
        <taxon>Bacillota</taxon>
        <taxon>Bacilli</taxon>
        <taxon>Bacillales</taxon>
        <taxon>Paenibacillaceae</taxon>
        <taxon>Paenibacillus</taxon>
    </lineage>
</organism>
<evidence type="ECO:0000313" key="12">
    <source>
        <dbReference type="Proteomes" id="UP000279446"/>
    </source>
</evidence>
<dbReference type="PRINTS" id="PR00344">
    <property type="entry name" value="BCTRLSENSOR"/>
</dbReference>
<proteinExistence type="predicted"/>
<evidence type="ECO:0000256" key="8">
    <source>
        <dbReference type="ARBA" id="ARBA00023012"/>
    </source>
</evidence>
<dbReference type="EC" id="2.7.13.3" evidence="2"/>
<dbReference type="Proteomes" id="UP000279446">
    <property type="component" value="Unassembled WGS sequence"/>
</dbReference>
<dbReference type="InterPro" id="IPR004358">
    <property type="entry name" value="Sig_transdc_His_kin-like_C"/>
</dbReference>
<evidence type="ECO:0000256" key="1">
    <source>
        <dbReference type="ARBA" id="ARBA00000085"/>
    </source>
</evidence>
<dbReference type="CDD" id="cd00075">
    <property type="entry name" value="HATPase"/>
    <property type="match status" value="1"/>
</dbReference>
<evidence type="ECO:0000313" key="11">
    <source>
        <dbReference type="EMBL" id="RUT38423.1"/>
    </source>
</evidence>
<keyword evidence="9" id="KW-0472">Membrane</keyword>
<feature type="transmembrane region" description="Helical" evidence="9">
    <location>
        <begin position="6"/>
        <end position="22"/>
    </location>
</feature>
<comment type="catalytic activity">
    <reaction evidence="1">
        <text>ATP + protein L-histidine = ADP + protein N-phospho-L-histidine.</text>
        <dbReference type="EC" id="2.7.13.3"/>
    </reaction>
</comment>
<evidence type="ECO:0000256" key="5">
    <source>
        <dbReference type="ARBA" id="ARBA00022741"/>
    </source>
</evidence>
<dbReference type="Pfam" id="PF02518">
    <property type="entry name" value="HATPase_c"/>
    <property type="match status" value="1"/>
</dbReference>
<keyword evidence="9" id="KW-0812">Transmembrane</keyword>
<keyword evidence="12" id="KW-1185">Reference proteome</keyword>
<accession>A0A433XVK3</accession>
<evidence type="ECO:0000256" key="2">
    <source>
        <dbReference type="ARBA" id="ARBA00012438"/>
    </source>
</evidence>
<evidence type="ECO:0000256" key="3">
    <source>
        <dbReference type="ARBA" id="ARBA00022553"/>
    </source>
</evidence>
<evidence type="ECO:0000256" key="6">
    <source>
        <dbReference type="ARBA" id="ARBA00022777"/>
    </source>
</evidence>
<dbReference type="InterPro" id="IPR003594">
    <property type="entry name" value="HATPase_dom"/>
</dbReference>
<dbReference type="OrthoDB" id="9121833at2"/>